<keyword evidence="5" id="KW-0833">Ubl conjugation pathway</keyword>
<name>I7IGG5_BABMR</name>
<evidence type="ECO:0000259" key="8">
    <source>
        <dbReference type="Pfam" id="PF00899"/>
    </source>
</evidence>
<dbReference type="GO" id="GO:0071569">
    <property type="term" value="P:protein ufmylation"/>
    <property type="evidence" value="ECO:0007669"/>
    <property type="project" value="TreeGrafter"/>
</dbReference>
<sequence>MSSDDPYSRLKALERMGIVTDYSKLYRKTVAIIGIGGIGVVASEMLTRCGIGRLIIIDFDKVEKANLNRLFYKYEHVGLKKVQAASKTLKEINPNVEIVTYDINVCYNYNKLLEIITTGGFDGKQIDLLLSCVDNYGARVTISKGCTKCDQIWMNSGVSEDAMNGQIQTCIPGLTACFMCAPPFVVATNGDESEIKRGEVCVASLPTTMGVVAGLLVQNALKYLLSFGKVTSFLSYNSKQDYFPSYIIKPSPDCSDDVCVQLTEQKLELAKSLESESNKLSDLNTESTSMCDKIKGSFCEYGITILANDNTLVSSDDLGVSPIAGANIGHRFEDKSTKSKCSTSLISAEDSLEILRNKLSYLNSRSQQ</sequence>
<feature type="domain" description="THIF-type NAD/FAD binding fold" evidence="8">
    <location>
        <begin position="7"/>
        <end position="254"/>
    </location>
</feature>
<evidence type="ECO:0000256" key="2">
    <source>
        <dbReference type="ARBA" id="ARBA00016279"/>
    </source>
</evidence>
<evidence type="ECO:0000256" key="6">
    <source>
        <dbReference type="ARBA" id="ARBA00022833"/>
    </source>
</evidence>
<dbReference type="SUPFAM" id="SSF69572">
    <property type="entry name" value="Activating enzymes of the ubiquitin-like proteins"/>
    <property type="match status" value="1"/>
</dbReference>
<dbReference type="Pfam" id="PF00899">
    <property type="entry name" value="ThiF"/>
    <property type="match status" value="1"/>
</dbReference>
<keyword evidence="4" id="KW-0547">Nucleotide-binding</keyword>
<dbReference type="VEuPathDB" id="PiroplasmaDB:BMR1_02g03340"/>
<dbReference type="CDD" id="cd00757">
    <property type="entry name" value="ThiF_MoeB_HesA_family"/>
    <property type="match status" value="1"/>
</dbReference>
<evidence type="ECO:0000256" key="3">
    <source>
        <dbReference type="ARBA" id="ARBA00022723"/>
    </source>
</evidence>
<dbReference type="RefSeq" id="XP_012648430.1">
    <property type="nucleotide sequence ID" value="XM_012792976.1"/>
</dbReference>
<dbReference type="EMBL" id="FO082872">
    <property type="protein sequence ID" value="CCF73821.1"/>
    <property type="molecule type" value="Genomic_DNA"/>
</dbReference>
<dbReference type="PANTHER" id="PTHR10953">
    <property type="entry name" value="UBIQUITIN-ACTIVATING ENZYME E1"/>
    <property type="match status" value="1"/>
</dbReference>
<evidence type="ECO:0000313" key="10">
    <source>
        <dbReference type="Proteomes" id="UP000002899"/>
    </source>
</evidence>
<dbReference type="GeneID" id="24424451"/>
<dbReference type="GO" id="GO:0046872">
    <property type="term" value="F:metal ion binding"/>
    <property type="evidence" value="ECO:0007669"/>
    <property type="project" value="UniProtKB-KW"/>
</dbReference>
<dbReference type="OrthoDB" id="206053at2759"/>
<dbReference type="Gene3D" id="3.40.50.720">
    <property type="entry name" value="NAD(P)-binding Rossmann-like Domain"/>
    <property type="match status" value="1"/>
</dbReference>
<dbReference type="GO" id="GO:0071566">
    <property type="term" value="F:UFM1 activating enzyme activity"/>
    <property type="evidence" value="ECO:0007669"/>
    <property type="project" value="TreeGrafter"/>
</dbReference>
<evidence type="ECO:0000256" key="1">
    <source>
        <dbReference type="ARBA" id="ARBA00005339"/>
    </source>
</evidence>
<keyword evidence="10" id="KW-1185">Reference proteome</keyword>
<dbReference type="OMA" id="ACCKADQ"/>
<dbReference type="PANTHER" id="PTHR10953:SF9">
    <property type="entry name" value="UBIQUITIN-LIKE MODIFIER-ACTIVATING ENZYME 5"/>
    <property type="match status" value="1"/>
</dbReference>
<reference evidence="9 10" key="3">
    <citation type="journal article" date="2016" name="Sci. Rep.">
        <title>Genome-wide diversity and gene expression profiling of Babesia microti isolates identify polymorphic genes that mediate host-pathogen interactions.</title>
        <authorList>
            <person name="Silva J.C."/>
            <person name="Cornillot E."/>
            <person name="McCracken C."/>
            <person name="Usmani-Brown S."/>
            <person name="Dwivedi A."/>
            <person name="Ifeonu O.O."/>
            <person name="Crabtree J."/>
            <person name="Gotia H.T."/>
            <person name="Virji A.Z."/>
            <person name="Reynes C."/>
            <person name="Colinge J."/>
            <person name="Kumar V."/>
            <person name="Lawres L."/>
            <person name="Pazzi J.E."/>
            <person name="Pablo J.V."/>
            <person name="Hung C."/>
            <person name="Brancato J."/>
            <person name="Kumari P."/>
            <person name="Orvis J."/>
            <person name="Tretina K."/>
            <person name="Chibucos M."/>
            <person name="Ott S."/>
            <person name="Sadzewicz L."/>
            <person name="Sengamalay N."/>
            <person name="Shetty A.C."/>
            <person name="Su Q."/>
            <person name="Tallon L."/>
            <person name="Fraser C.M."/>
            <person name="Frutos R."/>
            <person name="Molina D.M."/>
            <person name="Krause P.J."/>
            <person name="Ben Mamoun C."/>
        </authorList>
    </citation>
    <scope>NUCLEOTIDE SEQUENCE [LARGE SCALE GENOMIC DNA]</scope>
    <source>
        <strain evidence="9 10">RI</strain>
    </source>
</reference>
<dbReference type="InterPro" id="IPR045886">
    <property type="entry name" value="ThiF/MoeB/HesA"/>
</dbReference>
<evidence type="ECO:0000256" key="7">
    <source>
        <dbReference type="ARBA" id="ARBA00022840"/>
    </source>
</evidence>
<accession>I7IGG5</accession>
<organism evidence="9 10">
    <name type="scientific">Babesia microti (strain RI)</name>
    <dbReference type="NCBI Taxonomy" id="1133968"/>
    <lineage>
        <taxon>Eukaryota</taxon>
        <taxon>Sar</taxon>
        <taxon>Alveolata</taxon>
        <taxon>Apicomplexa</taxon>
        <taxon>Aconoidasida</taxon>
        <taxon>Piroplasmida</taxon>
        <taxon>Babesiidae</taxon>
        <taxon>Babesia</taxon>
    </lineage>
</organism>
<dbReference type="InterPro" id="IPR000594">
    <property type="entry name" value="ThiF_NAD_FAD-bd"/>
</dbReference>
<dbReference type="InterPro" id="IPR035985">
    <property type="entry name" value="Ubiquitin-activating_enz"/>
</dbReference>
<dbReference type="GO" id="GO:0005524">
    <property type="term" value="F:ATP binding"/>
    <property type="evidence" value="ECO:0007669"/>
    <property type="project" value="UniProtKB-KW"/>
</dbReference>
<evidence type="ECO:0000256" key="5">
    <source>
        <dbReference type="ARBA" id="ARBA00022786"/>
    </source>
</evidence>
<protein>
    <recommendedName>
        <fullName evidence="2">Ubiquitin-like modifier-activating enzyme 5</fullName>
    </recommendedName>
</protein>
<gene>
    <name evidence="9" type="ORF">BMR1_02g03340</name>
</gene>
<keyword evidence="3" id="KW-0479">Metal-binding</keyword>
<keyword evidence="7" id="KW-0067">ATP-binding</keyword>
<evidence type="ECO:0000256" key="4">
    <source>
        <dbReference type="ARBA" id="ARBA00022741"/>
    </source>
</evidence>
<evidence type="ECO:0000313" key="9">
    <source>
        <dbReference type="EMBL" id="CCF73821.1"/>
    </source>
</evidence>
<keyword evidence="6" id="KW-0862">Zinc</keyword>
<reference evidence="9 10" key="1">
    <citation type="journal article" date="2012" name="Nucleic Acids Res.">
        <title>Sequencing of the smallest Apicomplexan genome from the human pathogen Babesia microti.</title>
        <authorList>
            <person name="Cornillot E."/>
            <person name="Hadj-Kaddour K."/>
            <person name="Dassouli A."/>
            <person name="Noel B."/>
            <person name="Ranwez V."/>
            <person name="Vacherie B."/>
            <person name="Augagneur Y."/>
            <person name="Bres V."/>
            <person name="Duclos A."/>
            <person name="Randazzo S."/>
            <person name="Carcy B."/>
            <person name="Debierre-Grockiego F."/>
            <person name="Delbecq S."/>
            <person name="Moubri-Menage K."/>
            <person name="Shams-Eldin H."/>
            <person name="Usmani-Brown S."/>
            <person name="Bringaud F."/>
            <person name="Wincker P."/>
            <person name="Vivares C.P."/>
            <person name="Schwarz R.T."/>
            <person name="Schetters T.P."/>
            <person name="Krause P.J."/>
            <person name="Gorenflot A."/>
            <person name="Berry V."/>
            <person name="Barbe V."/>
            <person name="Ben Mamoun C."/>
        </authorList>
    </citation>
    <scope>NUCLEOTIDE SEQUENCE [LARGE SCALE GENOMIC DNA]</scope>
    <source>
        <strain evidence="9 10">RI</strain>
    </source>
</reference>
<dbReference type="Proteomes" id="UP000002899">
    <property type="component" value="Chromosome II"/>
</dbReference>
<dbReference type="AlphaFoldDB" id="I7IGG5"/>
<reference evidence="9 10" key="2">
    <citation type="journal article" date="2013" name="PLoS ONE">
        <title>Whole genome mapping and re-organization of the nuclear and mitochondrial genomes of Babesia microti isolates.</title>
        <authorList>
            <person name="Cornillot E."/>
            <person name="Dassouli A."/>
            <person name="Garg A."/>
            <person name="Pachikara N."/>
            <person name="Randazzo S."/>
            <person name="Depoix D."/>
            <person name="Carcy B."/>
            <person name="Delbecq S."/>
            <person name="Frutos R."/>
            <person name="Silva J.C."/>
            <person name="Sutton R."/>
            <person name="Krause P.J."/>
            <person name="Mamoun C.B."/>
        </authorList>
    </citation>
    <scope>NUCLEOTIDE SEQUENCE [LARGE SCALE GENOMIC DNA]</scope>
    <source>
        <strain evidence="9 10">RI</strain>
    </source>
</reference>
<dbReference type="KEGG" id="bmic:BMR1_02g03340"/>
<proteinExistence type="inferred from homology"/>
<comment type="similarity">
    <text evidence="1">Belongs to the ubiquitin-activating E1 family. UBA5 subfamily.</text>
</comment>
<dbReference type="GO" id="GO:0005829">
    <property type="term" value="C:cytosol"/>
    <property type="evidence" value="ECO:0007669"/>
    <property type="project" value="TreeGrafter"/>
</dbReference>